<accession>A0A8H4PXY8</accession>
<gene>
    <name evidence="1" type="ORF">G6O67_001585</name>
</gene>
<proteinExistence type="predicted"/>
<organism evidence="1 2">
    <name type="scientific">Ophiocordyceps sinensis</name>
    <dbReference type="NCBI Taxonomy" id="72228"/>
    <lineage>
        <taxon>Eukaryota</taxon>
        <taxon>Fungi</taxon>
        <taxon>Dikarya</taxon>
        <taxon>Ascomycota</taxon>
        <taxon>Pezizomycotina</taxon>
        <taxon>Sordariomycetes</taxon>
        <taxon>Hypocreomycetidae</taxon>
        <taxon>Hypocreales</taxon>
        <taxon>Ophiocordycipitaceae</taxon>
        <taxon>Ophiocordyceps</taxon>
    </lineage>
</organism>
<dbReference type="Proteomes" id="UP000557566">
    <property type="component" value="Unassembled WGS sequence"/>
</dbReference>
<sequence>MCRLLVQTKACKSAACGDRYRDVRLEPCREALGLGLVAEADPREPPRDDEALARGLRAAGHAVDSVRDTSVDEVCASCAARLCR</sequence>
<keyword evidence="2" id="KW-1185">Reference proteome</keyword>
<reference evidence="1 2" key="1">
    <citation type="journal article" date="2020" name="Genome Biol. Evol.">
        <title>A new high-quality draft genome assembly of the Chinese cordyceps Ophiocordyceps sinensis.</title>
        <authorList>
            <person name="Shu R."/>
            <person name="Zhang J."/>
            <person name="Meng Q."/>
            <person name="Zhang H."/>
            <person name="Zhou G."/>
            <person name="Li M."/>
            <person name="Wu P."/>
            <person name="Zhao Y."/>
            <person name="Chen C."/>
            <person name="Qin Q."/>
        </authorList>
    </citation>
    <scope>NUCLEOTIDE SEQUENCE [LARGE SCALE GENOMIC DNA]</scope>
    <source>
        <strain evidence="1 2">IOZ07</strain>
    </source>
</reference>
<name>A0A8H4PXY8_9HYPO</name>
<evidence type="ECO:0000313" key="2">
    <source>
        <dbReference type="Proteomes" id="UP000557566"/>
    </source>
</evidence>
<comment type="caution">
    <text evidence="1">The sequence shown here is derived from an EMBL/GenBank/DDBJ whole genome shotgun (WGS) entry which is preliminary data.</text>
</comment>
<dbReference type="AlphaFoldDB" id="A0A8H4PXY8"/>
<evidence type="ECO:0000313" key="1">
    <source>
        <dbReference type="EMBL" id="KAF4512446.1"/>
    </source>
</evidence>
<dbReference type="EMBL" id="JAAVMX010000002">
    <property type="protein sequence ID" value="KAF4512446.1"/>
    <property type="molecule type" value="Genomic_DNA"/>
</dbReference>
<protein>
    <submittedName>
        <fullName evidence="1">Uncharacterized protein</fullName>
    </submittedName>
</protein>